<dbReference type="AlphaFoldDB" id="A0A481YE91"/>
<keyword evidence="1" id="KW-0614">Plasmid</keyword>
<sequence length="184" mass="21503">MSFVKELDREVNHICTYLRSKTDIDIKTTSLEELSVHIKNILEDSYVYKNISEFDYRVEFMKFVESIELEIGDLETQHLKDSLTEINYLQAQINKIEKDNVLELAKITKSIKDKLKLCIDNMFKYNLFSEHVNYRFGGRGGNLFVIDTTKRAIKDRFRYLINTEALGFNLGISHKAYISNTLAV</sequence>
<dbReference type="Pfam" id="PF03112">
    <property type="entry name" value="DUF244"/>
    <property type="match status" value="1"/>
</dbReference>
<evidence type="ECO:0000313" key="2">
    <source>
        <dbReference type="EMBL" id="QBL99486.1"/>
    </source>
</evidence>
<reference evidence="1" key="1">
    <citation type="submission" date="2019-03" db="EMBL/GenBank/DDBJ databases">
        <title>Whole genome sequencing of Borrelia miyamotoi strains isolated at the Russian territory.</title>
        <authorList>
            <person name="Kuleshov K.V."/>
            <person name="Platonov A.E."/>
            <person name="Goptar I.A."/>
            <person name="Shipulin G.A."/>
            <person name="Markelov M.L."/>
            <person name="Koetsveld J."/>
            <person name="Kolyasnikova N.M."/>
            <person name="Sarksyan D.S."/>
            <person name="Toporkova M.G."/>
            <person name="Hovius J.W."/>
        </authorList>
    </citation>
    <scope>NUCLEOTIDE SEQUENCE</scope>
    <source>
        <strain evidence="2">Yekat-18</strain>
        <strain evidence="1">Yekat-76</strain>
        <plasmid evidence="1">unnamed</plasmid>
    </source>
</reference>
<organism evidence="1">
    <name type="scientific">Borrelia miyamotoi</name>
    <dbReference type="NCBI Taxonomy" id="47466"/>
    <lineage>
        <taxon>Bacteria</taxon>
        <taxon>Pseudomonadati</taxon>
        <taxon>Spirochaetota</taxon>
        <taxon>Spirochaetia</taxon>
        <taxon>Spirochaetales</taxon>
        <taxon>Borreliaceae</taxon>
        <taxon>Borrelia</taxon>
    </lineage>
</organism>
<geneLocation type="plasmid" evidence="1">
    <name>unnamed</name>
</geneLocation>
<proteinExistence type="predicted"/>
<dbReference type="EMBL" id="CP036620">
    <property type="protein sequence ID" value="QBK62768.1"/>
    <property type="molecule type" value="Genomic_DNA"/>
</dbReference>
<name>A0A481YE91_9SPIR</name>
<accession>A0A481YE91</accession>
<dbReference type="EMBL" id="CP037534">
    <property type="protein sequence ID" value="QBL99486.1"/>
    <property type="molecule type" value="Genomic_DNA"/>
</dbReference>
<gene>
    <name evidence="1" type="ORF">EZU67_06455</name>
    <name evidence="2" type="ORF">EZU71_06515</name>
</gene>
<evidence type="ECO:0000313" key="1">
    <source>
        <dbReference type="EMBL" id="QBK62768.1"/>
    </source>
</evidence>
<protein>
    <submittedName>
        <fullName evidence="1">DUF244 domain-containing protein</fullName>
    </submittedName>
</protein>
<dbReference type="InterPro" id="IPR004335">
    <property type="entry name" value="DUF244"/>
</dbReference>